<dbReference type="PANTHER" id="PTHR37485">
    <property type="entry name" value="CELL DIVISION PROTEIN FTSB"/>
    <property type="match status" value="1"/>
</dbReference>
<reference evidence="8 10" key="1">
    <citation type="submission" date="2014-12" db="EMBL/GenBank/DDBJ databases">
        <title>Reclassification of Actinobacillus muris as Muribacter muris.</title>
        <authorList>
            <person name="Christensen H."/>
            <person name="Nicklas W."/>
            <person name="Bisgaard M."/>
        </authorList>
    </citation>
    <scope>NUCLEOTIDE SEQUENCE [LARGE SCALE GENOMIC DNA]</scope>
    <source>
        <strain evidence="8 10">Ackerman80-443D</strain>
    </source>
</reference>
<sequence>MRLLIISLSGVFFYFQYLFWFGQNGWLEYQDAKQAVAQLSDKKAQLEARNALISAEIHDLKYGVNALEERARLEREMVKSDETFYRIVPKN</sequence>
<dbReference type="InterPro" id="IPR007060">
    <property type="entry name" value="FtsL/DivIC"/>
</dbReference>
<feature type="topological domain" description="Cytoplasmic" evidence="7">
    <location>
        <begin position="1"/>
        <end position="3"/>
    </location>
</feature>
<dbReference type="RefSeq" id="WP_047976196.1">
    <property type="nucleotide sequence ID" value="NZ_JADGLC010000031.1"/>
</dbReference>
<keyword evidence="7" id="KW-0997">Cell inner membrane</keyword>
<evidence type="ECO:0000256" key="7">
    <source>
        <dbReference type="HAMAP-Rule" id="MF_00599"/>
    </source>
</evidence>
<dbReference type="STRING" id="67855.RO21_02335"/>
<gene>
    <name evidence="7 9" type="primary">ftsB</name>
    <name evidence="9" type="ORF">E4T80_11320</name>
    <name evidence="8" type="ORF">RO21_02335</name>
</gene>
<comment type="subcellular location">
    <subcellularLocation>
        <location evidence="7">Cell inner membrane</location>
        <topology evidence="7">Single-pass type II membrane protein</topology>
    </subcellularLocation>
    <text evidence="7">Localizes to the division septum.</text>
</comment>
<dbReference type="PANTHER" id="PTHR37485:SF1">
    <property type="entry name" value="CELL DIVISION PROTEIN FTSB"/>
    <property type="match status" value="1"/>
</dbReference>
<accession>A0A0J5P9F3</accession>
<keyword evidence="10" id="KW-1185">Reference proteome</keyword>
<comment type="function">
    <text evidence="7">Essential cell division protein. May link together the upstream cell division proteins, which are predominantly cytoplasmic, with the downstream cell division proteins, which are predominantly periplasmic.</text>
</comment>
<dbReference type="Pfam" id="PF04977">
    <property type="entry name" value="DivIC"/>
    <property type="match status" value="1"/>
</dbReference>
<organism evidence="8 10">
    <name type="scientific">Muribacter muris</name>
    <dbReference type="NCBI Taxonomy" id="67855"/>
    <lineage>
        <taxon>Bacteria</taxon>
        <taxon>Pseudomonadati</taxon>
        <taxon>Pseudomonadota</taxon>
        <taxon>Gammaproteobacteria</taxon>
        <taxon>Pasteurellales</taxon>
        <taxon>Pasteurellaceae</taxon>
        <taxon>Muribacter</taxon>
    </lineage>
</organism>
<keyword evidence="7" id="KW-0175">Coiled coil</keyword>
<keyword evidence="3 7" id="KW-0812">Transmembrane</keyword>
<feature type="topological domain" description="Periplasmic" evidence="7">
    <location>
        <begin position="22"/>
        <end position="91"/>
    </location>
</feature>
<dbReference type="EMBL" id="SPPA01000031">
    <property type="protein sequence ID" value="TFV08138.1"/>
    <property type="molecule type" value="Genomic_DNA"/>
</dbReference>
<dbReference type="NCBIfam" id="NF002058">
    <property type="entry name" value="PRK00888.1"/>
    <property type="match status" value="1"/>
</dbReference>
<keyword evidence="6 7" id="KW-0131">Cell cycle</keyword>
<reference evidence="9 11" key="2">
    <citation type="submission" date="2019-03" db="EMBL/GenBank/DDBJ databases">
        <title>Diversity of the mouse oral microbiome.</title>
        <authorList>
            <person name="Joseph S."/>
            <person name="Aduse-Opoku J."/>
            <person name="Curtis M."/>
            <person name="Wade W."/>
            <person name="Hashim A."/>
        </authorList>
    </citation>
    <scope>NUCLEOTIDE SEQUENCE [LARGE SCALE GENOMIC DNA]</scope>
    <source>
        <strain evidence="9 11">WT12</strain>
    </source>
</reference>
<keyword evidence="1 7" id="KW-1003">Cell membrane</keyword>
<evidence type="ECO:0000256" key="1">
    <source>
        <dbReference type="ARBA" id="ARBA00022475"/>
    </source>
</evidence>
<evidence type="ECO:0000256" key="3">
    <source>
        <dbReference type="ARBA" id="ARBA00022692"/>
    </source>
</evidence>
<comment type="caution">
    <text evidence="8">The sequence shown here is derived from an EMBL/GenBank/DDBJ whole genome shotgun (WGS) entry which is preliminary data.</text>
</comment>
<evidence type="ECO:0000256" key="6">
    <source>
        <dbReference type="ARBA" id="ARBA00023306"/>
    </source>
</evidence>
<dbReference type="Proteomes" id="UP000036270">
    <property type="component" value="Unassembled WGS sequence"/>
</dbReference>
<protein>
    <recommendedName>
        <fullName evidence="7">Cell division protein FtsB</fullName>
    </recommendedName>
</protein>
<dbReference type="GO" id="GO:0005886">
    <property type="term" value="C:plasma membrane"/>
    <property type="evidence" value="ECO:0007669"/>
    <property type="project" value="UniProtKB-SubCell"/>
</dbReference>
<dbReference type="HAMAP" id="MF_00599">
    <property type="entry name" value="FtsB"/>
    <property type="match status" value="1"/>
</dbReference>
<evidence type="ECO:0000313" key="9">
    <source>
        <dbReference type="EMBL" id="TFV08138.1"/>
    </source>
</evidence>
<name>A0A0J5P9F3_9PAST</name>
<evidence type="ECO:0000313" key="10">
    <source>
        <dbReference type="Proteomes" id="UP000036270"/>
    </source>
</evidence>
<dbReference type="OrthoDB" id="7061211at2"/>
<feature type="coiled-coil region" evidence="7">
    <location>
        <begin position="29"/>
        <end position="56"/>
    </location>
</feature>
<evidence type="ECO:0000256" key="5">
    <source>
        <dbReference type="ARBA" id="ARBA00023136"/>
    </source>
</evidence>
<comment type="subunit">
    <text evidence="7">Part of a complex composed of FtsB, FtsL and FtsQ.</text>
</comment>
<dbReference type="GO" id="GO:0030428">
    <property type="term" value="C:cell septum"/>
    <property type="evidence" value="ECO:0007669"/>
    <property type="project" value="TreeGrafter"/>
</dbReference>
<evidence type="ECO:0000313" key="8">
    <source>
        <dbReference type="EMBL" id="KMK52169.1"/>
    </source>
</evidence>
<dbReference type="PATRIC" id="fig|67855.3.peg.211"/>
<dbReference type="AlphaFoldDB" id="A0A0J5P9F3"/>
<dbReference type="GO" id="GO:0032153">
    <property type="term" value="C:cell division site"/>
    <property type="evidence" value="ECO:0007669"/>
    <property type="project" value="UniProtKB-UniRule"/>
</dbReference>
<dbReference type="InterPro" id="IPR023081">
    <property type="entry name" value="Cell_div_FtsB"/>
</dbReference>
<keyword evidence="2 7" id="KW-0132">Cell division</keyword>
<keyword evidence="5 7" id="KW-0472">Membrane</keyword>
<keyword evidence="4 7" id="KW-1133">Transmembrane helix</keyword>
<evidence type="ECO:0000256" key="4">
    <source>
        <dbReference type="ARBA" id="ARBA00022989"/>
    </source>
</evidence>
<comment type="similarity">
    <text evidence="7">Belongs to the FtsB family.</text>
</comment>
<dbReference type="GO" id="GO:0043093">
    <property type="term" value="P:FtsZ-dependent cytokinesis"/>
    <property type="evidence" value="ECO:0007669"/>
    <property type="project" value="UniProtKB-UniRule"/>
</dbReference>
<dbReference type="Proteomes" id="UP000297396">
    <property type="component" value="Unassembled WGS sequence"/>
</dbReference>
<evidence type="ECO:0000313" key="11">
    <source>
        <dbReference type="Proteomes" id="UP000297396"/>
    </source>
</evidence>
<dbReference type="EMBL" id="JWIZ01000012">
    <property type="protein sequence ID" value="KMK52169.1"/>
    <property type="molecule type" value="Genomic_DNA"/>
</dbReference>
<evidence type="ECO:0000256" key="2">
    <source>
        <dbReference type="ARBA" id="ARBA00022618"/>
    </source>
</evidence>
<proteinExistence type="inferred from homology"/>